<dbReference type="Proteomes" id="UP001382955">
    <property type="component" value="Unassembled WGS sequence"/>
</dbReference>
<comment type="caution">
    <text evidence="1">The sequence shown here is derived from an EMBL/GenBank/DDBJ whole genome shotgun (WGS) entry which is preliminary data.</text>
</comment>
<proteinExistence type="predicted"/>
<evidence type="ECO:0000313" key="1">
    <source>
        <dbReference type="EMBL" id="MEK0312116.1"/>
    </source>
</evidence>
<dbReference type="EMBL" id="JAOSIK010000034">
    <property type="protein sequence ID" value="MEK0312116.1"/>
    <property type="molecule type" value="Genomic_DNA"/>
</dbReference>
<accession>A0ABU8ZTI0</accession>
<name>A0ABU8ZTI0_9MOLU</name>
<sequence length="188" mass="22536">MKNTWSEYHLRSFNLDNPDLIFIMRNIIEQLAIKSPKRKYNHRCRSIAIEGPKNIGKTQFIFSFLDLINRPFNFMNGKFDFSKKNYDDTYEVDVFKNFTISKVFKEEKKIFFFGCNQKLANVSYAGGHMRQIMSDKLCITLWNPENSFFEQLSKIDQMYKDYINPNTIYIRIHDNKLLYNKNFKDINA</sequence>
<evidence type="ECO:0000313" key="2">
    <source>
        <dbReference type="Proteomes" id="UP001382955"/>
    </source>
</evidence>
<gene>
    <name evidence="1" type="ORF">OC725_02470</name>
</gene>
<organism evidence="1 2">
    <name type="scientific">Candidatus Phytoplasma fabacearum</name>
    <dbReference type="NCBI Taxonomy" id="2982628"/>
    <lineage>
        <taxon>Bacteria</taxon>
        <taxon>Bacillati</taxon>
        <taxon>Mycoplasmatota</taxon>
        <taxon>Mollicutes</taxon>
        <taxon>Acholeplasmatales</taxon>
        <taxon>Acholeplasmataceae</taxon>
        <taxon>Candidatus Phytoplasma</taxon>
        <taxon>16SrII (Peanut WB group)</taxon>
    </lineage>
</organism>
<reference evidence="1 2" key="1">
    <citation type="journal article" date="2023" name="Int. J. Syst. Evol. Microbiol.">
        <title>The observation of taxonomic boundaries for the 16SrII and 16SrXXV phytoplasmas using genome-based delimitation.</title>
        <authorList>
            <person name="Rodrigues Jardim B."/>
            <person name="Tran-Nguyen L.T.T."/>
            <person name="Gambley C."/>
            <person name="Al-Sadi A.M."/>
            <person name="Al-Subhi A.M."/>
            <person name="Foissac X."/>
            <person name="Salar P."/>
            <person name="Cai H."/>
            <person name="Yang J.Y."/>
            <person name="Davis R."/>
            <person name="Jones L."/>
            <person name="Rodoni B."/>
            <person name="Constable F.E."/>
        </authorList>
    </citation>
    <scope>NUCLEOTIDE SEQUENCE [LARGE SCALE GENOMIC DNA]</scope>
    <source>
        <strain evidence="1">BAWM-322</strain>
    </source>
</reference>
<dbReference type="RefSeq" id="WP_304512684.1">
    <property type="nucleotide sequence ID" value="NZ_JAOSIK010000034.1"/>
</dbReference>
<keyword evidence="2" id="KW-1185">Reference proteome</keyword>
<protein>
    <submittedName>
        <fullName evidence="1">Uncharacterized protein</fullName>
    </submittedName>
</protein>